<accession>A0A348AHF5</accession>
<dbReference type="PANTHER" id="PTHR43799">
    <property type="entry name" value="AMINOTRANSFERASE, PUTATIVE-RELATED"/>
    <property type="match status" value="1"/>
</dbReference>
<dbReference type="InterPro" id="IPR015424">
    <property type="entry name" value="PyrdxlP-dep_Trfase"/>
</dbReference>
<dbReference type="SUPFAM" id="SSF53383">
    <property type="entry name" value="PLP-dependent transferases"/>
    <property type="match status" value="1"/>
</dbReference>
<dbReference type="KEGG" id="mana:MAMMFC1_01154"/>
<name>A0A348AHF5_9FIRM</name>
<keyword evidence="2" id="KW-1185">Reference proteome</keyword>
<dbReference type="Proteomes" id="UP000276437">
    <property type="component" value="Chromosome"/>
</dbReference>
<dbReference type="Pfam" id="PF12897">
    <property type="entry name" value="Asp_aminotransf"/>
    <property type="match status" value="1"/>
</dbReference>
<dbReference type="InterPro" id="IPR015422">
    <property type="entry name" value="PyrdxlP-dep_Trfase_small"/>
</dbReference>
<dbReference type="GO" id="GO:0004069">
    <property type="term" value="F:L-aspartate:2-oxoglutarate aminotransferase activity"/>
    <property type="evidence" value="ECO:0007669"/>
    <property type="project" value="InterPro"/>
</dbReference>
<gene>
    <name evidence="1" type="ORF">MAMMFC1_01154</name>
</gene>
<dbReference type="InterPro" id="IPR015421">
    <property type="entry name" value="PyrdxlP-dep_Trfase_major"/>
</dbReference>
<dbReference type="EMBL" id="AP018449">
    <property type="protein sequence ID" value="BBB90503.1"/>
    <property type="molecule type" value="Genomic_DNA"/>
</dbReference>
<reference evidence="1 2" key="1">
    <citation type="journal article" date="2018" name="Int. J. Syst. Evol. Microbiol.">
        <title>Methylomusa anaerophila gen. nov., sp. nov., an anaerobic methanol-utilizing bacterium isolated from a microbial fuel cell.</title>
        <authorList>
            <person name="Amano N."/>
            <person name="Yamamuro A."/>
            <person name="Miyahara M."/>
            <person name="Kouzuma A."/>
            <person name="Abe T."/>
            <person name="Watanabe K."/>
        </authorList>
    </citation>
    <scope>NUCLEOTIDE SEQUENCE [LARGE SCALE GENOMIC DNA]</scope>
    <source>
        <strain evidence="1 2">MMFC1</strain>
    </source>
</reference>
<evidence type="ECO:0000313" key="2">
    <source>
        <dbReference type="Proteomes" id="UP000276437"/>
    </source>
</evidence>
<proteinExistence type="predicted"/>
<dbReference type="Gene3D" id="3.90.1150.10">
    <property type="entry name" value="Aspartate Aminotransferase, domain 1"/>
    <property type="match status" value="1"/>
</dbReference>
<dbReference type="AlphaFoldDB" id="A0A348AHF5"/>
<organism evidence="1 2">
    <name type="scientific">Methylomusa anaerophila</name>
    <dbReference type="NCBI Taxonomy" id="1930071"/>
    <lineage>
        <taxon>Bacteria</taxon>
        <taxon>Bacillati</taxon>
        <taxon>Bacillota</taxon>
        <taxon>Negativicutes</taxon>
        <taxon>Selenomonadales</taxon>
        <taxon>Sporomusaceae</taxon>
        <taxon>Methylomusa</taxon>
    </lineage>
</organism>
<dbReference type="Gene3D" id="3.40.640.10">
    <property type="entry name" value="Type I PLP-dependent aspartate aminotransferase-like (Major domain)"/>
    <property type="match status" value="1"/>
</dbReference>
<dbReference type="InterPro" id="IPR024551">
    <property type="entry name" value="AspAT_Ic"/>
</dbReference>
<evidence type="ECO:0000313" key="1">
    <source>
        <dbReference type="EMBL" id="BBB90503.1"/>
    </source>
</evidence>
<dbReference type="PANTHER" id="PTHR43799:SF1">
    <property type="entry name" value="ASPARTATE AMINOTRANSFERASE"/>
    <property type="match status" value="1"/>
</dbReference>
<dbReference type="CDD" id="cd00609">
    <property type="entry name" value="AAT_like"/>
    <property type="match status" value="1"/>
</dbReference>
<keyword evidence="1" id="KW-0808">Transferase</keyword>
<keyword evidence="1" id="KW-0032">Aminotransferase</keyword>
<sequence length="440" mass="48375">MAITSLERMNNSDLAGYYSTLSRNYKKVRSQNLKLDMSRGKPCQEQLDLTAGLIDCLSRTDFRAANGTDCRNYGGIDGIPEIRELCAWILEARPAEVIVGGNSSLALMHDLIVRAMLQKLPGSETPWKKLPQVRFLCPSPGYDRHFAICEYLGIEMIPVNYQADGPDMDKVERLAAADPTIKGIWCVPKYSNPTGITYSDSVVKRLATMTTKASDFRIFWDNAYAVHHLTNTPDRLLNILTACKNAGNPDRVFIFASSSKISFPGSGIAMMAGSETNINWLKKQMIIQTIGPDKMNQLRHVRFFKDPAGIEAHMRRHAAIIKPKFDLVTAIFESTLGGKNLATWSNPRGGYFISLNTLPGCAKKVVAKAAEAGVVLTGAGATFPYGLDPEDKNIRIAPTFPPLPELKQALELVALCIQLVSAEQELAKRSTPAKNKIAAV</sequence>
<dbReference type="RefSeq" id="WP_174234364.1">
    <property type="nucleotide sequence ID" value="NZ_AP018449.1"/>
</dbReference>
<protein>
    <submittedName>
        <fullName evidence="1">Putative aminotransferase/MSMEI_6121</fullName>
    </submittedName>
</protein>